<dbReference type="Proteomes" id="UP000054107">
    <property type="component" value="Unassembled WGS sequence"/>
</dbReference>
<organism evidence="1 2">
    <name type="scientific">Parasitella parasitica</name>
    <dbReference type="NCBI Taxonomy" id="35722"/>
    <lineage>
        <taxon>Eukaryota</taxon>
        <taxon>Fungi</taxon>
        <taxon>Fungi incertae sedis</taxon>
        <taxon>Mucoromycota</taxon>
        <taxon>Mucoromycotina</taxon>
        <taxon>Mucoromycetes</taxon>
        <taxon>Mucorales</taxon>
        <taxon>Mucorineae</taxon>
        <taxon>Mucoraceae</taxon>
        <taxon>Parasitella</taxon>
    </lineage>
</organism>
<dbReference type="OrthoDB" id="2288743at2759"/>
<gene>
    <name evidence="1" type="primary">PARPA_06780.1 scaffold 23853</name>
</gene>
<name>A0A0B7NBK9_9FUNG</name>
<protein>
    <recommendedName>
        <fullName evidence="3">Helitron helicase-like domain-containing protein</fullName>
    </recommendedName>
</protein>
<dbReference type="AlphaFoldDB" id="A0A0B7NBK9"/>
<dbReference type="STRING" id="35722.A0A0B7NBK9"/>
<feature type="non-terminal residue" evidence="1">
    <location>
        <position position="118"/>
    </location>
</feature>
<evidence type="ECO:0000313" key="1">
    <source>
        <dbReference type="EMBL" id="CEP12793.1"/>
    </source>
</evidence>
<sequence>MHFTGTTGNDNITSSNGFMPLQVHGELYHLQGPMTPAASGNSQPSYNQLYIYDPDFAANIRASHDRNNELDNELISELSEMLHLRCNNPFVNIYKHAHEILSNEAERQAQSNDSLPFH</sequence>
<dbReference type="PANTHER" id="PTHR45786">
    <property type="entry name" value="DNA BINDING PROTEIN-LIKE"/>
    <property type="match status" value="1"/>
</dbReference>
<evidence type="ECO:0000313" key="2">
    <source>
        <dbReference type="Proteomes" id="UP000054107"/>
    </source>
</evidence>
<dbReference type="EMBL" id="LN728377">
    <property type="protein sequence ID" value="CEP12793.1"/>
    <property type="molecule type" value="Genomic_DNA"/>
</dbReference>
<accession>A0A0B7NBK9</accession>
<reference evidence="1 2" key="1">
    <citation type="submission" date="2014-09" db="EMBL/GenBank/DDBJ databases">
        <authorList>
            <person name="Ellenberger Sabrina"/>
        </authorList>
    </citation>
    <scope>NUCLEOTIDE SEQUENCE [LARGE SCALE GENOMIC DNA]</scope>
    <source>
        <strain evidence="1 2">CBS 412.66</strain>
    </source>
</reference>
<proteinExistence type="predicted"/>
<keyword evidence="2" id="KW-1185">Reference proteome</keyword>
<evidence type="ECO:0008006" key="3">
    <source>
        <dbReference type="Google" id="ProtNLM"/>
    </source>
</evidence>
<dbReference type="PANTHER" id="PTHR45786:SF74">
    <property type="entry name" value="ATP-DEPENDENT DNA HELICASE"/>
    <property type="match status" value="1"/>
</dbReference>